<dbReference type="RefSeq" id="XP_011496152.1">
    <property type="nucleotide sequence ID" value="XM_011497850.1"/>
</dbReference>
<keyword evidence="7" id="KW-0472">Membrane</keyword>
<accession>A0AAJ6YDN7</accession>
<dbReference type="FunFam" id="3.80.10.10:FF:000082">
    <property type="entry name" value="Leucine-rich repeat-containing 24"/>
    <property type="match status" value="1"/>
</dbReference>
<dbReference type="Proteomes" id="UP000695007">
    <property type="component" value="Unplaced"/>
</dbReference>
<dbReference type="SMART" id="SM00369">
    <property type="entry name" value="LRR_TYP"/>
    <property type="match status" value="5"/>
</dbReference>
<proteinExistence type="predicted"/>
<dbReference type="SMART" id="SM00409">
    <property type="entry name" value="IG"/>
    <property type="match status" value="1"/>
</dbReference>
<evidence type="ECO:0000313" key="11">
    <source>
        <dbReference type="RefSeq" id="XP_011496152.1"/>
    </source>
</evidence>
<dbReference type="KEGG" id="csol:105360850"/>
<dbReference type="InterPro" id="IPR032675">
    <property type="entry name" value="LRR_dom_sf"/>
</dbReference>
<feature type="chain" id="PRO_5042589382" evidence="8">
    <location>
        <begin position="17"/>
        <end position="522"/>
    </location>
</feature>
<evidence type="ECO:0000313" key="10">
    <source>
        <dbReference type="Proteomes" id="UP000695007"/>
    </source>
</evidence>
<feature type="transmembrane region" description="Helical" evidence="7">
    <location>
        <begin position="377"/>
        <end position="404"/>
    </location>
</feature>
<dbReference type="PANTHER" id="PTHR24366:SF140">
    <property type="entry name" value="IP22191P"/>
    <property type="match status" value="1"/>
</dbReference>
<evidence type="ECO:0000256" key="7">
    <source>
        <dbReference type="SAM" id="Phobius"/>
    </source>
</evidence>
<keyword evidence="1" id="KW-0433">Leucine-rich repeat</keyword>
<dbReference type="PROSITE" id="PS50835">
    <property type="entry name" value="IG_LIKE"/>
    <property type="match status" value="1"/>
</dbReference>
<keyword evidence="7" id="KW-0812">Transmembrane</keyword>
<evidence type="ECO:0000256" key="3">
    <source>
        <dbReference type="ARBA" id="ARBA00022737"/>
    </source>
</evidence>
<gene>
    <name evidence="11" type="primary">LOC105360850</name>
</gene>
<keyword evidence="6" id="KW-0393">Immunoglobulin domain</keyword>
<evidence type="ECO:0000256" key="1">
    <source>
        <dbReference type="ARBA" id="ARBA00022614"/>
    </source>
</evidence>
<dbReference type="GeneID" id="105360850"/>
<keyword evidence="3" id="KW-0677">Repeat</keyword>
<dbReference type="InterPro" id="IPR003598">
    <property type="entry name" value="Ig_sub2"/>
</dbReference>
<dbReference type="SMART" id="SM00408">
    <property type="entry name" value="IGc2"/>
    <property type="match status" value="1"/>
</dbReference>
<dbReference type="InterPro" id="IPR013098">
    <property type="entry name" value="Ig_I-set"/>
</dbReference>
<keyword evidence="2 8" id="KW-0732">Signal</keyword>
<dbReference type="PANTHER" id="PTHR24366">
    <property type="entry name" value="IG(IMMUNOGLOBULIN) AND LRR(LEUCINE RICH REPEAT) DOMAINS"/>
    <property type="match status" value="1"/>
</dbReference>
<evidence type="ECO:0000256" key="4">
    <source>
        <dbReference type="ARBA" id="ARBA00023157"/>
    </source>
</evidence>
<dbReference type="Pfam" id="PF13855">
    <property type="entry name" value="LRR_8"/>
    <property type="match status" value="2"/>
</dbReference>
<dbReference type="AlphaFoldDB" id="A0AAJ6YDN7"/>
<dbReference type="SUPFAM" id="SSF48726">
    <property type="entry name" value="Immunoglobulin"/>
    <property type="match status" value="1"/>
</dbReference>
<evidence type="ECO:0000256" key="8">
    <source>
        <dbReference type="SAM" id="SignalP"/>
    </source>
</evidence>
<dbReference type="InterPro" id="IPR003599">
    <property type="entry name" value="Ig_sub"/>
</dbReference>
<evidence type="ECO:0000256" key="2">
    <source>
        <dbReference type="ARBA" id="ARBA00022729"/>
    </source>
</evidence>
<dbReference type="Gene3D" id="2.60.40.10">
    <property type="entry name" value="Immunoglobulins"/>
    <property type="match status" value="1"/>
</dbReference>
<evidence type="ECO:0000256" key="5">
    <source>
        <dbReference type="ARBA" id="ARBA00023180"/>
    </source>
</evidence>
<keyword evidence="10" id="KW-1185">Reference proteome</keyword>
<evidence type="ECO:0000259" key="9">
    <source>
        <dbReference type="PROSITE" id="PS50835"/>
    </source>
</evidence>
<protein>
    <submittedName>
        <fullName evidence="11">Immunoglobulin superfamily member 10-like</fullName>
    </submittedName>
</protein>
<dbReference type="GO" id="GO:0071944">
    <property type="term" value="C:cell periphery"/>
    <property type="evidence" value="ECO:0007669"/>
    <property type="project" value="UniProtKB-ARBA"/>
</dbReference>
<name>A0AAJ6YDN7_9HYME</name>
<keyword evidence="5" id="KW-0325">Glycoprotein</keyword>
<dbReference type="InterPro" id="IPR007110">
    <property type="entry name" value="Ig-like_dom"/>
</dbReference>
<organism evidence="10 11">
    <name type="scientific">Ceratosolen solmsi marchali</name>
    <dbReference type="NCBI Taxonomy" id="326594"/>
    <lineage>
        <taxon>Eukaryota</taxon>
        <taxon>Metazoa</taxon>
        <taxon>Ecdysozoa</taxon>
        <taxon>Arthropoda</taxon>
        <taxon>Hexapoda</taxon>
        <taxon>Insecta</taxon>
        <taxon>Pterygota</taxon>
        <taxon>Neoptera</taxon>
        <taxon>Endopterygota</taxon>
        <taxon>Hymenoptera</taxon>
        <taxon>Apocrita</taxon>
        <taxon>Proctotrupomorpha</taxon>
        <taxon>Chalcidoidea</taxon>
        <taxon>Agaonidae</taxon>
        <taxon>Agaoninae</taxon>
        <taxon>Ceratosolen</taxon>
    </lineage>
</organism>
<sequence>MCILLWIYLLLMHTAASCPNLCICKWKAGKEWVECASRGFQGLPQGAREETQVFDLSGNQLLNLSSDCFFILRLFNLQKLYLGRSHIQYVSARAFTGLQGLVELELSENELDRVPSEAFISIGNLMRLNLSGNPLKVLQHNNFIHLSQLSFLDLSHCQLSQIESGVFANLHKLEWLRLNDNLLTSVPENVLPLSASLHDLSMHGNPWRCDCLLSTLRDWLMASQIQTSQEMEPSCAEPLTLMKRSVRTLKIQDLACIPRVKLIDYLNIYEGENVTLNCEVQAVPQPAIIWLLNGKQLNLENSAIKEEKFRYTYSQYSKSGKIITSLNILDVKELDEGNFVCQAENAAGIASDNLTLFVLHSEHNTIDPSIEDFKTGYVAAITTSALLGSLLALGCLFLGIFLYAQNLRTYSKNNSKVFSIRTVTSLSIFKKKSNKSPSKIHSVHNCTYTMNTNSKSNDTCLQNTSDQVEIVCLETNVRTIKNLALIDSPNKVIPLIGVPETLEVREHTESPDEGYVGDVMDI</sequence>
<feature type="signal peptide" evidence="8">
    <location>
        <begin position="1"/>
        <end position="16"/>
    </location>
</feature>
<dbReference type="InterPro" id="IPR003591">
    <property type="entry name" value="Leu-rich_rpt_typical-subtyp"/>
</dbReference>
<dbReference type="SMART" id="SM00082">
    <property type="entry name" value="LRRCT"/>
    <property type="match status" value="1"/>
</dbReference>
<feature type="domain" description="Ig-like" evidence="9">
    <location>
        <begin position="258"/>
        <end position="357"/>
    </location>
</feature>
<dbReference type="InterPro" id="IPR001611">
    <property type="entry name" value="Leu-rich_rpt"/>
</dbReference>
<dbReference type="InterPro" id="IPR000483">
    <property type="entry name" value="Cys-rich_flank_reg_C"/>
</dbReference>
<dbReference type="InterPro" id="IPR036179">
    <property type="entry name" value="Ig-like_dom_sf"/>
</dbReference>
<reference evidence="11" key="1">
    <citation type="submission" date="2025-08" db="UniProtKB">
        <authorList>
            <consortium name="RefSeq"/>
        </authorList>
    </citation>
    <scope>IDENTIFICATION</scope>
</reference>
<dbReference type="FunFam" id="2.60.40.10:FF:000032">
    <property type="entry name" value="palladin isoform X1"/>
    <property type="match status" value="1"/>
</dbReference>
<dbReference type="Gene3D" id="3.80.10.10">
    <property type="entry name" value="Ribonuclease Inhibitor"/>
    <property type="match status" value="2"/>
</dbReference>
<evidence type="ECO:0000256" key="6">
    <source>
        <dbReference type="ARBA" id="ARBA00023319"/>
    </source>
</evidence>
<keyword evidence="4" id="KW-1015">Disulfide bond</keyword>
<dbReference type="InterPro" id="IPR013783">
    <property type="entry name" value="Ig-like_fold"/>
</dbReference>
<dbReference type="Pfam" id="PF07679">
    <property type="entry name" value="I-set"/>
    <property type="match status" value="1"/>
</dbReference>
<keyword evidence="7" id="KW-1133">Transmembrane helix</keyword>
<dbReference type="SUPFAM" id="SSF52058">
    <property type="entry name" value="L domain-like"/>
    <property type="match status" value="1"/>
</dbReference>